<dbReference type="CDD" id="cd06548">
    <property type="entry name" value="GH18_chitinase"/>
    <property type="match status" value="1"/>
</dbReference>
<dbReference type="SUPFAM" id="SSF51445">
    <property type="entry name" value="(Trans)glycosidases"/>
    <property type="match status" value="1"/>
</dbReference>
<evidence type="ECO:0000256" key="10">
    <source>
        <dbReference type="SAM" id="SignalP"/>
    </source>
</evidence>
<dbReference type="Gene3D" id="3.20.20.80">
    <property type="entry name" value="Glycosidases"/>
    <property type="match status" value="1"/>
</dbReference>
<evidence type="ECO:0000256" key="4">
    <source>
        <dbReference type="ARBA" id="ARBA00022801"/>
    </source>
</evidence>
<keyword evidence="13" id="KW-1185">Reference proteome</keyword>
<dbReference type="PANTHER" id="PTHR11177:SF384">
    <property type="entry name" value="CHITINASE"/>
    <property type="match status" value="1"/>
</dbReference>
<dbReference type="InterPro" id="IPR001579">
    <property type="entry name" value="Glyco_hydro_18_chit_AS"/>
</dbReference>
<evidence type="ECO:0000259" key="11">
    <source>
        <dbReference type="PROSITE" id="PS51910"/>
    </source>
</evidence>
<evidence type="ECO:0000256" key="8">
    <source>
        <dbReference type="ARBA" id="ARBA00023326"/>
    </source>
</evidence>
<accession>A0ABR4C1K7</accession>
<dbReference type="InterPro" id="IPR050314">
    <property type="entry name" value="Glycosyl_Hydrlase_18"/>
</dbReference>
<dbReference type="Gene3D" id="3.10.50.10">
    <property type="match status" value="1"/>
</dbReference>
<evidence type="ECO:0000313" key="12">
    <source>
        <dbReference type="EMBL" id="KAL2063785.1"/>
    </source>
</evidence>
<evidence type="ECO:0000256" key="2">
    <source>
        <dbReference type="ARBA" id="ARBA00008682"/>
    </source>
</evidence>
<keyword evidence="10" id="KW-0732">Signal</keyword>
<evidence type="ECO:0000256" key="3">
    <source>
        <dbReference type="ARBA" id="ARBA00012729"/>
    </source>
</evidence>
<feature type="chain" id="PRO_5046617719" description="chitinase" evidence="10">
    <location>
        <begin position="23"/>
        <end position="438"/>
    </location>
</feature>
<organism evidence="12 13">
    <name type="scientific">Oculimacula yallundae</name>
    <dbReference type="NCBI Taxonomy" id="86028"/>
    <lineage>
        <taxon>Eukaryota</taxon>
        <taxon>Fungi</taxon>
        <taxon>Dikarya</taxon>
        <taxon>Ascomycota</taxon>
        <taxon>Pezizomycotina</taxon>
        <taxon>Leotiomycetes</taxon>
        <taxon>Helotiales</taxon>
        <taxon>Ploettnerulaceae</taxon>
        <taxon>Oculimacula</taxon>
    </lineage>
</organism>
<keyword evidence="7 9" id="KW-0326">Glycosidase</keyword>
<evidence type="ECO:0000256" key="9">
    <source>
        <dbReference type="RuleBase" id="RU000489"/>
    </source>
</evidence>
<evidence type="ECO:0000256" key="6">
    <source>
        <dbReference type="ARBA" id="ARBA00023277"/>
    </source>
</evidence>
<evidence type="ECO:0000256" key="1">
    <source>
        <dbReference type="ARBA" id="ARBA00000822"/>
    </source>
</evidence>
<dbReference type="SMART" id="SM00636">
    <property type="entry name" value="Glyco_18"/>
    <property type="match status" value="1"/>
</dbReference>
<keyword evidence="6" id="KW-0119">Carbohydrate metabolism</keyword>
<name>A0ABR4C1K7_9HELO</name>
<comment type="catalytic activity">
    <reaction evidence="1">
        <text>Random endo-hydrolysis of N-acetyl-beta-D-glucosaminide (1-&gt;4)-beta-linkages in chitin and chitodextrins.</text>
        <dbReference type="EC" id="3.2.1.14"/>
    </reaction>
</comment>
<evidence type="ECO:0000313" key="13">
    <source>
        <dbReference type="Proteomes" id="UP001595075"/>
    </source>
</evidence>
<dbReference type="Proteomes" id="UP001595075">
    <property type="component" value="Unassembled WGS sequence"/>
</dbReference>
<feature type="signal peptide" evidence="10">
    <location>
        <begin position="1"/>
        <end position="22"/>
    </location>
</feature>
<dbReference type="PROSITE" id="PS51910">
    <property type="entry name" value="GH18_2"/>
    <property type="match status" value="1"/>
</dbReference>
<evidence type="ECO:0000256" key="7">
    <source>
        <dbReference type="ARBA" id="ARBA00023295"/>
    </source>
</evidence>
<dbReference type="EMBL" id="JAZHXI010000015">
    <property type="protein sequence ID" value="KAL2063785.1"/>
    <property type="molecule type" value="Genomic_DNA"/>
</dbReference>
<reference evidence="12 13" key="1">
    <citation type="journal article" date="2024" name="Commun. Biol.">
        <title>Comparative genomic analysis of thermophilic fungi reveals convergent evolutionary adaptations and gene losses.</title>
        <authorList>
            <person name="Steindorff A.S."/>
            <person name="Aguilar-Pontes M.V."/>
            <person name="Robinson A.J."/>
            <person name="Andreopoulos B."/>
            <person name="LaButti K."/>
            <person name="Kuo A."/>
            <person name="Mondo S."/>
            <person name="Riley R."/>
            <person name="Otillar R."/>
            <person name="Haridas S."/>
            <person name="Lipzen A."/>
            <person name="Grimwood J."/>
            <person name="Schmutz J."/>
            <person name="Clum A."/>
            <person name="Reid I.D."/>
            <person name="Moisan M.C."/>
            <person name="Butler G."/>
            <person name="Nguyen T.T.M."/>
            <person name="Dewar K."/>
            <person name="Conant G."/>
            <person name="Drula E."/>
            <person name="Henrissat B."/>
            <person name="Hansel C."/>
            <person name="Singer S."/>
            <person name="Hutchinson M.I."/>
            <person name="de Vries R.P."/>
            <person name="Natvig D.O."/>
            <person name="Powell A.J."/>
            <person name="Tsang A."/>
            <person name="Grigoriev I.V."/>
        </authorList>
    </citation>
    <scope>NUCLEOTIDE SEQUENCE [LARGE SCALE GENOMIC DNA]</scope>
    <source>
        <strain evidence="12 13">CBS 494.80</strain>
    </source>
</reference>
<dbReference type="EC" id="3.2.1.14" evidence="3"/>
<protein>
    <recommendedName>
        <fullName evidence="3">chitinase</fullName>
        <ecNumber evidence="3">3.2.1.14</ecNumber>
    </recommendedName>
</protein>
<gene>
    <name evidence="12" type="ORF">VTL71DRAFT_5590</name>
</gene>
<sequence>MLPKVSYLLRVLFFYFLTLTVAAPAYNSTSSVENFAKNRSEAAVSGYRQATYFANWVIYGRKYHPQQLPASELTHVLYAFANLKEDGTVFLSDTYADLQKHYSTDSWDTEENVYGCIKQLYLLKKVNRQMKTLLSIGGWTYSERFAAATSTAETRAIFAATAVEFVKDLGFDGVDIDWEFPEDDTQAWNFVLLLEALRSALDQYAAAHADGHHFLITVASPAGPKKYNILHLSAMDAYLDAWHLMAYDYAGNFSDASGHHANLYPSASNSQATKFSTDRAVQDYVAKGIPASKIVIGIPLYGRSFVGTSGLGEAYSGVGSSNPKKGSWEDGVWEYKVLPKTGATMYTDSESGGTYSYDSSSNELVSFDTPAMASTKAAYIKSKGLGGAMYWEASADKTGEESIVTTVSNSFGALEQSQNFLSYPASKYANLAAGMLEQ</sequence>
<dbReference type="InterPro" id="IPR017853">
    <property type="entry name" value="GH"/>
</dbReference>
<proteinExistence type="inferred from homology"/>
<dbReference type="InterPro" id="IPR001223">
    <property type="entry name" value="Glyco_hydro18_cat"/>
</dbReference>
<dbReference type="InterPro" id="IPR011583">
    <property type="entry name" value="Chitinase_II/V-like_cat"/>
</dbReference>
<dbReference type="InterPro" id="IPR029070">
    <property type="entry name" value="Chitinase_insertion_sf"/>
</dbReference>
<keyword evidence="4 9" id="KW-0378">Hydrolase</keyword>
<dbReference type="PROSITE" id="PS01095">
    <property type="entry name" value="GH18_1"/>
    <property type="match status" value="1"/>
</dbReference>
<keyword evidence="8" id="KW-0624">Polysaccharide degradation</keyword>
<dbReference type="Pfam" id="PF00704">
    <property type="entry name" value="Glyco_hydro_18"/>
    <property type="match status" value="1"/>
</dbReference>
<comment type="caution">
    <text evidence="12">The sequence shown here is derived from an EMBL/GenBank/DDBJ whole genome shotgun (WGS) entry which is preliminary data.</text>
</comment>
<dbReference type="PANTHER" id="PTHR11177">
    <property type="entry name" value="CHITINASE"/>
    <property type="match status" value="1"/>
</dbReference>
<feature type="domain" description="GH18" evidence="11">
    <location>
        <begin position="47"/>
        <end position="414"/>
    </location>
</feature>
<dbReference type="SUPFAM" id="SSF54556">
    <property type="entry name" value="Chitinase insertion domain"/>
    <property type="match status" value="1"/>
</dbReference>
<keyword evidence="5" id="KW-0146">Chitin degradation</keyword>
<evidence type="ECO:0000256" key="5">
    <source>
        <dbReference type="ARBA" id="ARBA00023024"/>
    </source>
</evidence>
<comment type="similarity">
    <text evidence="2">Belongs to the glycosyl hydrolase 18 family. Chitinase class V subfamily.</text>
</comment>